<name>A0ABM7SD70_9HELI</name>
<keyword evidence="1" id="KW-0732">Signal</keyword>
<accession>A0ABM7SD70</accession>
<gene>
    <name evidence="2" type="ORF">NHP190003_10150</name>
</gene>
<reference evidence="2 3" key="1">
    <citation type="submission" date="2021-07" db="EMBL/GenBank/DDBJ databases">
        <title>Novel Helicobacter sp. Isolated from a dog.</title>
        <authorList>
            <person name="Rimbara E."/>
            <person name="Suzuki M."/>
        </authorList>
    </citation>
    <scope>NUCLEOTIDE SEQUENCE [LARGE SCALE GENOMIC DNA]</scope>
    <source>
        <strain evidence="3">NHP19-003</strain>
    </source>
</reference>
<organism evidence="2 3">
    <name type="scientific">Helicobacter gastrocanis</name>
    <dbReference type="NCBI Taxonomy" id="2849641"/>
    <lineage>
        <taxon>Bacteria</taxon>
        <taxon>Pseudomonadati</taxon>
        <taxon>Campylobacterota</taxon>
        <taxon>Epsilonproteobacteria</taxon>
        <taxon>Campylobacterales</taxon>
        <taxon>Helicobacteraceae</taxon>
        <taxon>Helicobacter</taxon>
    </lineage>
</organism>
<dbReference type="RefSeq" id="WP_221281222.1">
    <property type="nucleotide sequence ID" value="NZ_AP024814.1"/>
</dbReference>
<feature type="signal peptide" evidence="1">
    <location>
        <begin position="1"/>
        <end position="18"/>
    </location>
</feature>
<dbReference type="Proteomes" id="UP000826775">
    <property type="component" value="Chromosome"/>
</dbReference>
<dbReference type="EMBL" id="AP024814">
    <property type="protein sequence ID" value="BCZ17733.1"/>
    <property type="molecule type" value="Genomic_DNA"/>
</dbReference>
<feature type="chain" id="PRO_5047239002" evidence="1">
    <location>
        <begin position="19"/>
        <end position="72"/>
    </location>
</feature>
<proteinExistence type="predicted"/>
<evidence type="ECO:0000313" key="3">
    <source>
        <dbReference type="Proteomes" id="UP000826775"/>
    </source>
</evidence>
<evidence type="ECO:0000256" key="1">
    <source>
        <dbReference type="SAM" id="SignalP"/>
    </source>
</evidence>
<evidence type="ECO:0000313" key="2">
    <source>
        <dbReference type="EMBL" id="BCZ17733.1"/>
    </source>
</evidence>
<keyword evidence="3" id="KW-1185">Reference proteome</keyword>
<sequence>MRLHSMFLPLLAAPLLLAENSGVYGEAGFQYSNMTKATKDSQQVPTNPLWQLNPLKGIEATKPILVPPQPDK</sequence>
<protein>
    <submittedName>
        <fullName evidence="2">Uncharacterized protein</fullName>
    </submittedName>
</protein>